<dbReference type="SUPFAM" id="SSF46689">
    <property type="entry name" value="Homeodomain-like"/>
    <property type="match status" value="1"/>
</dbReference>
<dbReference type="PROSITE" id="PS51071">
    <property type="entry name" value="HTH_RPIR"/>
    <property type="match status" value="1"/>
</dbReference>
<keyword evidence="1" id="KW-0805">Transcription regulation</keyword>
<dbReference type="GO" id="GO:0097367">
    <property type="term" value="F:carbohydrate derivative binding"/>
    <property type="evidence" value="ECO:0007669"/>
    <property type="project" value="InterPro"/>
</dbReference>
<gene>
    <name evidence="6" type="ORF">G7057_06765</name>
</gene>
<name>A0A6G7KD27_9LACT</name>
<dbReference type="KEGG" id="jar:G7057_06765"/>
<dbReference type="InterPro" id="IPR047640">
    <property type="entry name" value="RpiR-like"/>
</dbReference>
<dbReference type="PANTHER" id="PTHR30514">
    <property type="entry name" value="GLUCOKINASE"/>
    <property type="match status" value="1"/>
</dbReference>
<dbReference type="GO" id="GO:0003700">
    <property type="term" value="F:DNA-binding transcription factor activity"/>
    <property type="evidence" value="ECO:0007669"/>
    <property type="project" value="InterPro"/>
</dbReference>
<dbReference type="PANTHER" id="PTHR30514:SF10">
    <property type="entry name" value="MURR_RPIR FAMILY TRANSCRIPTIONAL REGULATOR"/>
    <property type="match status" value="1"/>
</dbReference>
<dbReference type="PROSITE" id="PS51464">
    <property type="entry name" value="SIS"/>
    <property type="match status" value="1"/>
</dbReference>
<evidence type="ECO:0000256" key="2">
    <source>
        <dbReference type="ARBA" id="ARBA00023125"/>
    </source>
</evidence>
<keyword evidence="2" id="KW-0238">DNA-binding</keyword>
<keyword evidence="3" id="KW-0804">Transcription</keyword>
<dbReference type="GO" id="GO:0003677">
    <property type="term" value="F:DNA binding"/>
    <property type="evidence" value="ECO:0007669"/>
    <property type="project" value="UniProtKB-KW"/>
</dbReference>
<evidence type="ECO:0000313" key="6">
    <source>
        <dbReference type="EMBL" id="QII83147.1"/>
    </source>
</evidence>
<dbReference type="InterPro" id="IPR009057">
    <property type="entry name" value="Homeodomain-like_sf"/>
</dbReference>
<dbReference type="Gene3D" id="3.40.50.10490">
    <property type="entry name" value="Glucose-6-phosphate isomerase like protein, domain 1"/>
    <property type="match status" value="1"/>
</dbReference>
<evidence type="ECO:0000256" key="3">
    <source>
        <dbReference type="ARBA" id="ARBA00023163"/>
    </source>
</evidence>
<feature type="domain" description="SIS" evidence="5">
    <location>
        <begin position="116"/>
        <end position="257"/>
    </location>
</feature>
<evidence type="ECO:0000313" key="7">
    <source>
        <dbReference type="Proteomes" id="UP000501451"/>
    </source>
</evidence>
<accession>A0A6G7KD27</accession>
<organism evidence="6 7">
    <name type="scientific">Jeotgalibaca arthritidis</name>
    <dbReference type="NCBI Taxonomy" id="1868794"/>
    <lineage>
        <taxon>Bacteria</taxon>
        <taxon>Bacillati</taxon>
        <taxon>Bacillota</taxon>
        <taxon>Bacilli</taxon>
        <taxon>Lactobacillales</taxon>
        <taxon>Carnobacteriaceae</taxon>
        <taxon>Jeotgalibaca</taxon>
    </lineage>
</organism>
<dbReference type="Gene3D" id="1.10.10.10">
    <property type="entry name" value="Winged helix-like DNA-binding domain superfamily/Winged helix DNA-binding domain"/>
    <property type="match status" value="1"/>
</dbReference>
<dbReference type="CDD" id="cd05013">
    <property type="entry name" value="SIS_RpiR"/>
    <property type="match status" value="1"/>
</dbReference>
<dbReference type="Proteomes" id="UP000501451">
    <property type="component" value="Chromosome"/>
</dbReference>
<evidence type="ECO:0000256" key="1">
    <source>
        <dbReference type="ARBA" id="ARBA00023015"/>
    </source>
</evidence>
<dbReference type="SUPFAM" id="SSF53697">
    <property type="entry name" value="SIS domain"/>
    <property type="match status" value="1"/>
</dbReference>
<dbReference type="Pfam" id="PF01380">
    <property type="entry name" value="SIS"/>
    <property type="match status" value="1"/>
</dbReference>
<dbReference type="InterPro" id="IPR001347">
    <property type="entry name" value="SIS_dom"/>
</dbReference>
<dbReference type="InterPro" id="IPR046348">
    <property type="entry name" value="SIS_dom_sf"/>
</dbReference>
<keyword evidence="7" id="KW-1185">Reference proteome</keyword>
<proteinExistence type="predicted"/>
<evidence type="ECO:0000259" key="4">
    <source>
        <dbReference type="PROSITE" id="PS51071"/>
    </source>
</evidence>
<feature type="domain" description="HTH rpiR-type" evidence="4">
    <location>
        <begin position="1"/>
        <end position="72"/>
    </location>
</feature>
<dbReference type="Pfam" id="PF01418">
    <property type="entry name" value="HTH_6"/>
    <property type="match status" value="1"/>
</dbReference>
<sequence>MIKDKLPQLPESERKIADVILANPLEVIQMNATQLAEAADSSAAAVIRLCRSINVKGFTELKIQLSAQTPFLQEDVHTDISPNESLEQIKKKLLVNTNYVLENTSDQLDTEVVEAVADRLAACNSIYVYGLGASYIVAMDIKQKFTRLGKQVFCSQDLHELVASMAIADEGSVYLGISDSGEKQEGLVLMEVANQLGLTTISLTKNTPNSLSKLAELSLKTAKIMEPPLRSGATISLLSQLYAVSIVFYCFMTKQYDDNLISLERSLKATTELERILKDYNQLN</sequence>
<evidence type="ECO:0000259" key="5">
    <source>
        <dbReference type="PROSITE" id="PS51464"/>
    </source>
</evidence>
<dbReference type="EMBL" id="CP049740">
    <property type="protein sequence ID" value="QII83147.1"/>
    <property type="molecule type" value="Genomic_DNA"/>
</dbReference>
<dbReference type="InterPro" id="IPR035472">
    <property type="entry name" value="RpiR-like_SIS"/>
</dbReference>
<dbReference type="AlphaFoldDB" id="A0A6G7KD27"/>
<dbReference type="GO" id="GO:1901135">
    <property type="term" value="P:carbohydrate derivative metabolic process"/>
    <property type="evidence" value="ECO:0007669"/>
    <property type="project" value="InterPro"/>
</dbReference>
<protein>
    <submittedName>
        <fullName evidence="6">MurR/RpiR family transcriptional regulator</fullName>
    </submittedName>
</protein>
<dbReference type="InterPro" id="IPR000281">
    <property type="entry name" value="HTH_RpiR"/>
</dbReference>
<reference evidence="6 7" key="1">
    <citation type="journal article" date="2017" name="Int. J. Syst. Evol. Microbiol.">
        <title>Jeotgalibaca porci sp. nov. and Jeotgalibaca arthritidis sp. nov., isolated from pigs, and emended description of the genus Jeotgalibaca.</title>
        <authorList>
            <person name="Zamora L."/>
            <person name="Perez-Sancho M."/>
            <person name="Dominguez L."/>
            <person name="Fernandez-Garayzabal J.F."/>
            <person name="Vela A.I."/>
        </authorList>
    </citation>
    <scope>NUCLEOTIDE SEQUENCE [LARGE SCALE GENOMIC DNA]</scope>
    <source>
        <strain evidence="6 7">CECT 9157</strain>
    </source>
</reference>
<dbReference type="InterPro" id="IPR036388">
    <property type="entry name" value="WH-like_DNA-bd_sf"/>
</dbReference>